<dbReference type="EMBL" id="BMAT01009287">
    <property type="protein sequence ID" value="GFS03332.1"/>
    <property type="molecule type" value="Genomic_DNA"/>
</dbReference>
<name>A0AAV4HZF1_9GAST</name>
<protein>
    <submittedName>
        <fullName evidence="2">Uncharacterized protein</fullName>
    </submittedName>
</protein>
<organism evidence="2 3">
    <name type="scientific">Elysia marginata</name>
    <dbReference type="NCBI Taxonomy" id="1093978"/>
    <lineage>
        <taxon>Eukaryota</taxon>
        <taxon>Metazoa</taxon>
        <taxon>Spiralia</taxon>
        <taxon>Lophotrochozoa</taxon>
        <taxon>Mollusca</taxon>
        <taxon>Gastropoda</taxon>
        <taxon>Heterobranchia</taxon>
        <taxon>Euthyneura</taxon>
        <taxon>Panpulmonata</taxon>
        <taxon>Sacoglossa</taxon>
        <taxon>Placobranchoidea</taxon>
        <taxon>Plakobranchidae</taxon>
        <taxon>Elysia</taxon>
    </lineage>
</organism>
<feature type="compositionally biased region" description="Basic and acidic residues" evidence="1">
    <location>
        <begin position="10"/>
        <end position="25"/>
    </location>
</feature>
<evidence type="ECO:0000313" key="3">
    <source>
        <dbReference type="Proteomes" id="UP000762676"/>
    </source>
</evidence>
<comment type="caution">
    <text evidence="2">The sequence shown here is derived from an EMBL/GenBank/DDBJ whole genome shotgun (WGS) entry which is preliminary data.</text>
</comment>
<reference evidence="2 3" key="1">
    <citation type="journal article" date="2021" name="Elife">
        <title>Chloroplast acquisition without the gene transfer in kleptoplastic sea slugs, Plakobranchus ocellatus.</title>
        <authorList>
            <person name="Maeda T."/>
            <person name="Takahashi S."/>
            <person name="Yoshida T."/>
            <person name="Shimamura S."/>
            <person name="Takaki Y."/>
            <person name="Nagai Y."/>
            <person name="Toyoda A."/>
            <person name="Suzuki Y."/>
            <person name="Arimoto A."/>
            <person name="Ishii H."/>
            <person name="Satoh N."/>
            <person name="Nishiyama T."/>
            <person name="Hasebe M."/>
            <person name="Maruyama T."/>
            <person name="Minagawa J."/>
            <person name="Obokata J."/>
            <person name="Shigenobu S."/>
        </authorList>
    </citation>
    <scope>NUCLEOTIDE SEQUENCE [LARGE SCALE GENOMIC DNA]</scope>
</reference>
<dbReference type="AlphaFoldDB" id="A0AAV4HZF1"/>
<evidence type="ECO:0000256" key="1">
    <source>
        <dbReference type="SAM" id="MobiDB-lite"/>
    </source>
</evidence>
<gene>
    <name evidence="2" type="ORF">ElyMa_004629700</name>
</gene>
<accession>A0AAV4HZF1</accession>
<sequence length="112" mass="12588">MRAQHPQGVRRKDEKWRQNEDHSRDITCPSASQTKTAHEISTTIRNISNNNKNTNTATTNSNYNNNTNNNSNDTNNSTNNNTIPNTTTTNSNIHNDTSKTARKPTMSQQLST</sequence>
<keyword evidence="3" id="KW-1185">Reference proteome</keyword>
<dbReference type="Proteomes" id="UP000762676">
    <property type="component" value="Unassembled WGS sequence"/>
</dbReference>
<feature type="region of interest" description="Disordered" evidence="1">
    <location>
        <begin position="1"/>
        <end position="112"/>
    </location>
</feature>
<feature type="compositionally biased region" description="Low complexity" evidence="1">
    <location>
        <begin position="40"/>
        <end position="95"/>
    </location>
</feature>
<evidence type="ECO:0000313" key="2">
    <source>
        <dbReference type="EMBL" id="GFS03332.1"/>
    </source>
</evidence>
<proteinExistence type="predicted"/>